<evidence type="ECO:0000313" key="5">
    <source>
        <dbReference type="Proteomes" id="UP000077266"/>
    </source>
</evidence>
<dbReference type="InterPro" id="IPR000560">
    <property type="entry name" value="His_Pase_clade-2"/>
</dbReference>
<dbReference type="Gene3D" id="3.40.50.1240">
    <property type="entry name" value="Phosphoglycerate mutase-like"/>
    <property type="match status" value="1"/>
</dbReference>
<dbReference type="STRING" id="1314781.A0A165EIS5"/>
<dbReference type="GO" id="GO:0003993">
    <property type="term" value="F:acid phosphatase activity"/>
    <property type="evidence" value="ECO:0007669"/>
    <property type="project" value="TreeGrafter"/>
</dbReference>
<feature type="compositionally biased region" description="Polar residues" evidence="2">
    <location>
        <begin position="13"/>
        <end position="23"/>
    </location>
</feature>
<dbReference type="OrthoDB" id="6509975at2759"/>
<dbReference type="InParanoid" id="A0A165EIS5"/>
<organism evidence="4 5">
    <name type="scientific">Exidia glandulosa HHB12029</name>
    <dbReference type="NCBI Taxonomy" id="1314781"/>
    <lineage>
        <taxon>Eukaryota</taxon>
        <taxon>Fungi</taxon>
        <taxon>Dikarya</taxon>
        <taxon>Basidiomycota</taxon>
        <taxon>Agaricomycotina</taxon>
        <taxon>Agaricomycetes</taxon>
        <taxon>Auriculariales</taxon>
        <taxon>Exidiaceae</taxon>
        <taxon>Exidia</taxon>
    </lineage>
</organism>
<keyword evidence="3" id="KW-0472">Membrane</keyword>
<keyword evidence="5" id="KW-1185">Reference proteome</keyword>
<dbReference type="PANTHER" id="PTHR20963">
    <property type="entry name" value="MULTIPLE INOSITOL POLYPHOSPHATE PHOSPHATASE-RELATED"/>
    <property type="match status" value="1"/>
</dbReference>
<dbReference type="InterPro" id="IPR029033">
    <property type="entry name" value="His_PPase_superfam"/>
</dbReference>
<dbReference type="PANTHER" id="PTHR20963:SF42">
    <property type="entry name" value="PHOSPHOGLYCERATE MUTASE-LIKE PROTEIN"/>
    <property type="match status" value="1"/>
</dbReference>
<dbReference type="Proteomes" id="UP000077266">
    <property type="component" value="Unassembled WGS sequence"/>
</dbReference>
<name>A0A165EIS5_EXIGL</name>
<gene>
    <name evidence="4" type="ORF">EXIGLDRAFT_741475</name>
</gene>
<feature type="region of interest" description="Disordered" evidence="2">
    <location>
        <begin position="1"/>
        <end position="26"/>
    </location>
</feature>
<dbReference type="PROSITE" id="PS00616">
    <property type="entry name" value="HIS_ACID_PHOSPHAT_1"/>
    <property type="match status" value="1"/>
</dbReference>
<keyword evidence="3" id="KW-1133">Transmembrane helix</keyword>
<dbReference type="EMBL" id="KV426138">
    <property type="protein sequence ID" value="KZV87033.1"/>
    <property type="molecule type" value="Genomic_DNA"/>
</dbReference>
<evidence type="ECO:0000313" key="4">
    <source>
        <dbReference type="EMBL" id="KZV87033.1"/>
    </source>
</evidence>
<feature type="transmembrane region" description="Helical" evidence="3">
    <location>
        <begin position="38"/>
        <end position="57"/>
    </location>
</feature>
<keyword evidence="3" id="KW-0812">Transmembrane</keyword>
<protein>
    <submittedName>
        <fullName evidence="4">Phosphoglycerate mutase-like protein</fullName>
    </submittedName>
</protein>
<reference evidence="4 5" key="1">
    <citation type="journal article" date="2016" name="Mol. Biol. Evol.">
        <title>Comparative Genomics of Early-Diverging Mushroom-Forming Fungi Provides Insights into the Origins of Lignocellulose Decay Capabilities.</title>
        <authorList>
            <person name="Nagy L.G."/>
            <person name="Riley R."/>
            <person name="Tritt A."/>
            <person name="Adam C."/>
            <person name="Daum C."/>
            <person name="Floudas D."/>
            <person name="Sun H."/>
            <person name="Yadav J.S."/>
            <person name="Pangilinan J."/>
            <person name="Larsson K.H."/>
            <person name="Matsuura K."/>
            <person name="Barry K."/>
            <person name="Labutti K."/>
            <person name="Kuo R."/>
            <person name="Ohm R.A."/>
            <person name="Bhattacharya S.S."/>
            <person name="Shirouzu T."/>
            <person name="Yoshinaga Y."/>
            <person name="Martin F.M."/>
            <person name="Grigoriev I.V."/>
            <person name="Hibbett D.S."/>
        </authorList>
    </citation>
    <scope>NUCLEOTIDE SEQUENCE [LARGE SCALE GENOMIC DNA]</scope>
    <source>
        <strain evidence="4 5">HHB12029</strain>
    </source>
</reference>
<evidence type="ECO:0000256" key="2">
    <source>
        <dbReference type="SAM" id="MobiDB-lite"/>
    </source>
</evidence>
<proteinExistence type="predicted"/>
<dbReference type="Pfam" id="PF00328">
    <property type="entry name" value="His_Phos_2"/>
    <property type="match status" value="1"/>
</dbReference>
<accession>A0A165EIS5</accession>
<keyword evidence="1" id="KW-0378">Hydrolase</keyword>
<dbReference type="InterPro" id="IPR033379">
    <property type="entry name" value="Acid_Pase_AS"/>
</dbReference>
<evidence type="ECO:0000256" key="3">
    <source>
        <dbReference type="SAM" id="Phobius"/>
    </source>
</evidence>
<sequence length="577" mass="63470">MDVIALSPPCPRPTSSAGEITTTASSHARRSRSRCSRYVAASFVAGVFACAVVQYAFSIGCAQFAGARASQRQVDTHDGMLYLAPEHAGKTVVHDYPPAHPTNSKPEFFPTNVGYAGPTPTGAEAALVATAPAYPMKTEIQNLLGPTPPRPKGSKKDFDMFKYWGNLSPWYSIPKGTFGVDSTPEAPDGCRVTALHFLHRHGARYPTNWASYGGPVKFASRLHEEAANWDASGELSFLNDWTYKLGSEILTPFGRQQMFDLGISLRIKYGFLLENSTAQNALPVFRTESQDRMLHSALNFAAGFFGIDNQDKYLQSITIEADGFNNTLCPYKTCPNARDPTKSDRAIPYIREWAAIYLKDAQKRLQGQIKGFDLTTEDVYIMQQTCAYETVALGYSSFCELFTQEEWEGFEYALDLYFWYDSAFGAPTARVQGIGYVQELVARLTETPIAVHNSSTNSTLNDNPITFPLGNSLYVDATHEVVVLNVITALNLSNFAATGPLPSDHIPENRSFIASQLAPFGTNIQFQVLSCEAKPEPQLRIIINDGVSPLTGVKGCTADKHGIYTQREECLSLVSAW</sequence>
<dbReference type="CDD" id="cd07061">
    <property type="entry name" value="HP_HAP_like"/>
    <property type="match status" value="1"/>
</dbReference>
<evidence type="ECO:0000256" key="1">
    <source>
        <dbReference type="ARBA" id="ARBA00022801"/>
    </source>
</evidence>
<dbReference type="SUPFAM" id="SSF53254">
    <property type="entry name" value="Phosphoglycerate mutase-like"/>
    <property type="match status" value="1"/>
</dbReference>
<dbReference type="AlphaFoldDB" id="A0A165EIS5"/>